<accession>S5MX26</accession>
<reference evidence="1 2" key="1">
    <citation type="submission" date="2013-07" db="EMBL/GenBank/DDBJ databases">
        <title>Genome sequence of Salmonella bongori N268-08 - a rare clinical isolate.</title>
        <authorList>
            <person name="Marti R."/>
            <person name="Hagens S."/>
            <person name="Loessner M.J."/>
            <person name="Klumpp J."/>
        </authorList>
    </citation>
    <scope>NUCLEOTIDE SEQUENCE [LARGE SCALE GENOMIC DNA]</scope>
    <source>
        <strain evidence="1 2">N268-08</strain>
    </source>
</reference>
<dbReference type="AlphaFoldDB" id="S5MX26"/>
<dbReference type="Proteomes" id="UP000015042">
    <property type="component" value="Chromosome"/>
</dbReference>
<protein>
    <submittedName>
        <fullName evidence="1">Uncharacterized protein</fullName>
    </submittedName>
</protein>
<organism evidence="1 2">
    <name type="scientific">Salmonella bongori N268-08</name>
    <dbReference type="NCBI Taxonomy" id="1197719"/>
    <lineage>
        <taxon>Bacteria</taxon>
        <taxon>Pseudomonadati</taxon>
        <taxon>Pseudomonadota</taxon>
        <taxon>Gammaproteobacteria</taxon>
        <taxon>Enterobacterales</taxon>
        <taxon>Enterobacteriaceae</taxon>
        <taxon>Salmonella</taxon>
    </lineage>
</organism>
<dbReference type="KEGG" id="sbz:A464_1959"/>
<evidence type="ECO:0000313" key="1">
    <source>
        <dbReference type="EMBL" id="AGR59144.1"/>
    </source>
</evidence>
<name>S5MX26_SALBN</name>
<dbReference type="EMBL" id="CP006608">
    <property type="protein sequence ID" value="AGR59144.1"/>
    <property type="molecule type" value="Genomic_DNA"/>
</dbReference>
<evidence type="ECO:0000313" key="2">
    <source>
        <dbReference type="Proteomes" id="UP000015042"/>
    </source>
</evidence>
<proteinExistence type="predicted"/>
<sequence length="44" mass="5186">MHVHNHFRLWSSFADLAIQFYAVMHDDHAIISNVKVFCDIQNTL</sequence>
<dbReference type="HOGENOM" id="CLU_3221701_0_0_6"/>
<gene>
    <name evidence="1" type="ORF">A464_1959</name>
</gene>